<dbReference type="AlphaFoldDB" id="A0A6C0IJF8"/>
<accession>A0A6C0IJF8</accession>
<proteinExistence type="predicted"/>
<reference evidence="1" key="1">
    <citation type="journal article" date="2020" name="Nature">
        <title>Giant virus diversity and host interactions through global metagenomics.</title>
        <authorList>
            <person name="Schulz F."/>
            <person name="Roux S."/>
            <person name="Paez-Espino D."/>
            <person name="Jungbluth S."/>
            <person name="Walsh D.A."/>
            <person name="Denef V.J."/>
            <person name="McMahon K.D."/>
            <person name="Konstantinidis K.T."/>
            <person name="Eloe-Fadrosh E.A."/>
            <person name="Kyrpides N.C."/>
            <person name="Woyke T."/>
        </authorList>
    </citation>
    <scope>NUCLEOTIDE SEQUENCE</scope>
    <source>
        <strain evidence="1">GVMAG-M-3300023184-86</strain>
    </source>
</reference>
<organism evidence="1">
    <name type="scientific">viral metagenome</name>
    <dbReference type="NCBI Taxonomy" id="1070528"/>
    <lineage>
        <taxon>unclassified sequences</taxon>
        <taxon>metagenomes</taxon>
        <taxon>organismal metagenomes</taxon>
    </lineage>
</organism>
<name>A0A6C0IJF8_9ZZZZ</name>
<evidence type="ECO:0000313" key="1">
    <source>
        <dbReference type="EMBL" id="QHT92017.1"/>
    </source>
</evidence>
<dbReference type="EMBL" id="MN740174">
    <property type="protein sequence ID" value="QHT92017.1"/>
    <property type="molecule type" value="Genomic_DNA"/>
</dbReference>
<sequence>MNYNSTTYALYSQPYLDKKCQCYKNIITINLPPKGPLEKLVRKIQFNALSPFQQKGPCVPYNNCGLALISLNNFCNNDLMIVDEVPNLIAFLMTNGYTVDTSITKMFNASDIKFSNFNTSKLIAFITYKG</sequence>
<protein>
    <submittedName>
        <fullName evidence="1">Uncharacterized protein</fullName>
    </submittedName>
</protein>